<protein>
    <submittedName>
        <fullName evidence="1">Uncharacterized protein</fullName>
    </submittedName>
</protein>
<proteinExistence type="predicted"/>
<gene>
    <name evidence="1" type="ORF">ATK36_5616</name>
</gene>
<comment type="caution">
    <text evidence="1">The sequence shown here is derived from an EMBL/GenBank/DDBJ whole genome shotgun (WGS) entry which is preliminary data.</text>
</comment>
<evidence type="ECO:0000313" key="1">
    <source>
        <dbReference type="EMBL" id="PFG50385.1"/>
    </source>
</evidence>
<dbReference type="EMBL" id="PDJK01000002">
    <property type="protein sequence ID" value="PFG50385.1"/>
    <property type="molecule type" value="Genomic_DNA"/>
</dbReference>
<sequence length="63" mass="6244">MPVIAPDGDSAVATSGLPLMPGSPRVPAKLVGDPAAGDAEACATTSWRAPDRLQVCEGALDGL</sequence>
<accession>A0A2A9FIW9</accession>
<dbReference type="AlphaFoldDB" id="A0A2A9FIW9"/>
<dbReference type="Proteomes" id="UP000243542">
    <property type="component" value="Unassembled WGS sequence"/>
</dbReference>
<reference evidence="1 2" key="1">
    <citation type="submission" date="2017-10" db="EMBL/GenBank/DDBJ databases">
        <title>Sequencing the genomes of 1000 actinobacteria strains.</title>
        <authorList>
            <person name="Klenk H.-P."/>
        </authorList>
    </citation>
    <scope>NUCLEOTIDE SEQUENCE [LARGE SCALE GENOMIC DNA]</scope>
    <source>
        <strain evidence="1 2">DSM 46092</strain>
    </source>
</reference>
<keyword evidence="2" id="KW-1185">Reference proteome</keyword>
<name>A0A2A9FIW9_9PSEU</name>
<evidence type="ECO:0000313" key="2">
    <source>
        <dbReference type="Proteomes" id="UP000243542"/>
    </source>
</evidence>
<organism evidence="1 2">
    <name type="scientific">Amycolatopsis sulphurea</name>
    <dbReference type="NCBI Taxonomy" id="76022"/>
    <lineage>
        <taxon>Bacteria</taxon>
        <taxon>Bacillati</taxon>
        <taxon>Actinomycetota</taxon>
        <taxon>Actinomycetes</taxon>
        <taxon>Pseudonocardiales</taxon>
        <taxon>Pseudonocardiaceae</taxon>
        <taxon>Amycolatopsis</taxon>
    </lineage>
</organism>